<dbReference type="SUPFAM" id="SSF52949">
    <property type="entry name" value="Macro domain-like"/>
    <property type="match status" value="1"/>
</dbReference>
<dbReference type="PANTHER" id="PTHR11106">
    <property type="entry name" value="GANGLIOSIDE INDUCED DIFFERENTIATION ASSOCIATED PROTEIN 2-RELATED"/>
    <property type="match status" value="1"/>
</dbReference>
<protein>
    <recommendedName>
        <fullName evidence="1">Macro domain-containing protein</fullName>
    </recommendedName>
</protein>
<feature type="domain" description="Macro" evidence="1">
    <location>
        <begin position="1"/>
        <end position="199"/>
    </location>
</feature>
<dbReference type="SMART" id="SM00506">
    <property type="entry name" value="A1pp"/>
    <property type="match status" value="1"/>
</dbReference>
<gene>
    <name evidence="2" type="ORF">TrLO_g1666</name>
</gene>
<keyword evidence="3" id="KW-1185">Reference proteome</keyword>
<sequence length="209" mass="21994">MSYAIINSAVRLVITPGSVVTSTCDAIVNAANTGCLGGGAVDGAISHAGGPLLLEARKAIPIVPNPHNSRTKSCRCPTGEARLTIGGSLKAKYVIHAVGPNYAVIRGLGMSEEKGDKLLALTYKNTMLQARTRSDEIKSIAFSLISAGVFRGGKTLNEVLEIGVRNVVENVYEGLEEVQFVGYRASEISALGEVLGVLVDKGLVERIEE</sequence>
<evidence type="ECO:0000313" key="2">
    <source>
        <dbReference type="EMBL" id="GMH72354.1"/>
    </source>
</evidence>
<dbReference type="OrthoDB" id="6133115at2759"/>
<dbReference type="EMBL" id="BRXW01000653">
    <property type="protein sequence ID" value="GMH72354.1"/>
    <property type="molecule type" value="Genomic_DNA"/>
</dbReference>
<dbReference type="InterPro" id="IPR002589">
    <property type="entry name" value="Macro_dom"/>
</dbReference>
<proteinExistence type="predicted"/>
<evidence type="ECO:0000259" key="1">
    <source>
        <dbReference type="PROSITE" id="PS51154"/>
    </source>
</evidence>
<dbReference type="PROSITE" id="PS51154">
    <property type="entry name" value="MACRO"/>
    <property type="match status" value="1"/>
</dbReference>
<dbReference type="Pfam" id="PF01661">
    <property type="entry name" value="Macro"/>
    <property type="match status" value="1"/>
</dbReference>
<dbReference type="PANTHER" id="PTHR11106:SF27">
    <property type="entry name" value="MACRO DOMAIN-CONTAINING PROTEIN"/>
    <property type="match status" value="1"/>
</dbReference>
<dbReference type="InterPro" id="IPR043472">
    <property type="entry name" value="Macro_dom-like"/>
</dbReference>
<dbReference type="AlphaFoldDB" id="A0A9W7AQ53"/>
<accession>A0A9W7AQ53</accession>
<name>A0A9W7AQ53_9STRA</name>
<reference evidence="3" key="1">
    <citation type="journal article" date="2023" name="Commun. Biol.">
        <title>Genome analysis of Parmales, the sister group of diatoms, reveals the evolutionary specialization of diatoms from phago-mixotrophs to photoautotrophs.</title>
        <authorList>
            <person name="Ban H."/>
            <person name="Sato S."/>
            <person name="Yoshikawa S."/>
            <person name="Yamada K."/>
            <person name="Nakamura Y."/>
            <person name="Ichinomiya M."/>
            <person name="Sato N."/>
            <person name="Blanc-Mathieu R."/>
            <person name="Endo H."/>
            <person name="Kuwata A."/>
            <person name="Ogata H."/>
        </authorList>
    </citation>
    <scope>NUCLEOTIDE SEQUENCE [LARGE SCALE GENOMIC DNA]</scope>
    <source>
        <strain evidence="3">NIES 3700</strain>
    </source>
</reference>
<comment type="caution">
    <text evidence="2">The sequence shown here is derived from an EMBL/GenBank/DDBJ whole genome shotgun (WGS) entry which is preliminary data.</text>
</comment>
<organism evidence="2 3">
    <name type="scientific">Triparma laevis f. longispina</name>
    <dbReference type="NCBI Taxonomy" id="1714387"/>
    <lineage>
        <taxon>Eukaryota</taxon>
        <taxon>Sar</taxon>
        <taxon>Stramenopiles</taxon>
        <taxon>Ochrophyta</taxon>
        <taxon>Bolidophyceae</taxon>
        <taxon>Parmales</taxon>
        <taxon>Triparmaceae</taxon>
        <taxon>Triparma</taxon>
    </lineage>
</organism>
<dbReference type="Gene3D" id="3.40.220.10">
    <property type="entry name" value="Leucine Aminopeptidase, subunit E, domain 1"/>
    <property type="match status" value="1"/>
</dbReference>
<dbReference type="Proteomes" id="UP001165122">
    <property type="component" value="Unassembled WGS sequence"/>
</dbReference>
<evidence type="ECO:0000313" key="3">
    <source>
        <dbReference type="Proteomes" id="UP001165122"/>
    </source>
</evidence>